<dbReference type="EMBL" id="JAKJXO020000006">
    <property type="protein sequence ID" value="KAL1603442.1"/>
    <property type="molecule type" value="Genomic_DNA"/>
</dbReference>
<keyword evidence="2" id="KW-1185">Reference proteome</keyword>
<organism evidence="1 2">
    <name type="scientific">Paraconiothyrium brasiliense</name>
    <dbReference type="NCBI Taxonomy" id="300254"/>
    <lineage>
        <taxon>Eukaryota</taxon>
        <taxon>Fungi</taxon>
        <taxon>Dikarya</taxon>
        <taxon>Ascomycota</taxon>
        <taxon>Pezizomycotina</taxon>
        <taxon>Dothideomycetes</taxon>
        <taxon>Pleosporomycetidae</taxon>
        <taxon>Pleosporales</taxon>
        <taxon>Massarineae</taxon>
        <taxon>Didymosphaeriaceae</taxon>
        <taxon>Paraconiothyrium</taxon>
    </lineage>
</organism>
<gene>
    <name evidence="1" type="ORF">SLS60_005029</name>
</gene>
<sequence length="195" mass="22268">MSWDQGTTAAVKMPAYFKKTAYSQPEDPRDGLFQYSFGTDKEIFEFWSSQPDVIDNFNTCMTGIRGSRPSWIEWWPVEQRILNEDLRDDPSEVLLVDVAGGRGHDVQAFGRKFEACKGRLVLEDLPAIIGDIKQLDERVERVEYDFFTPQTIIAQERTESQWQKLLDIVGLKLVKFWIPPGGGEGIIEAELPATH</sequence>
<dbReference type="InterPro" id="IPR029063">
    <property type="entry name" value="SAM-dependent_MTases_sf"/>
</dbReference>
<evidence type="ECO:0008006" key="3">
    <source>
        <dbReference type="Google" id="ProtNLM"/>
    </source>
</evidence>
<dbReference type="PANTHER" id="PTHR43712">
    <property type="entry name" value="PUTATIVE (AFU_ORTHOLOGUE AFUA_4G14580)-RELATED"/>
    <property type="match status" value="1"/>
</dbReference>
<dbReference type="Proteomes" id="UP001521785">
    <property type="component" value="Unassembled WGS sequence"/>
</dbReference>
<proteinExistence type="predicted"/>
<evidence type="ECO:0000313" key="1">
    <source>
        <dbReference type="EMBL" id="KAL1603442.1"/>
    </source>
</evidence>
<dbReference type="PANTHER" id="PTHR43712:SF1">
    <property type="entry name" value="HYPOTHETICAL O-METHYLTRANSFERASE (EUROFUNG)-RELATED"/>
    <property type="match status" value="1"/>
</dbReference>
<reference evidence="1 2" key="1">
    <citation type="submission" date="2024-02" db="EMBL/GenBank/DDBJ databases">
        <title>De novo assembly and annotation of 12 fungi associated with fruit tree decline syndrome in Ontario, Canada.</title>
        <authorList>
            <person name="Sulman M."/>
            <person name="Ellouze W."/>
            <person name="Ilyukhin E."/>
        </authorList>
    </citation>
    <scope>NUCLEOTIDE SEQUENCE [LARGE SCALE GENOMIC DNA]</scope>
    <source>
        <strain evidence="1 2">M42-189</strain>
    </source>
</reference>
<dbReference type="Gene3D" id="3.40.50.150">
    <property type="entry name" value="Vaccinia Virus protein VP39"/>
    <property type="match status" value="1"/>
</dbReference>
<dbReference type="SUPFAM" id="SSF53335">
    <property type="entry name" value="S-adenosyl-L-methionine-dependent methyltransferases"/>
    <property type="match status" value="1"/>
</dbReference>
<name>A0ABR3RGF9_9PLEO</name>
<protein>
    <recommendedName>
        <fullName evidence="3">O-methyltransferase domain-containing protein</fullName>
    </recommendedName>
</protein>
<accession>A0ABR3RGF9</accession>
<comment type="caution">
    <text evidence="1">The sequence shown here is derived from an EMBL/GenBank/DDBJ whole genome shotgun (WGS) entry which is preliminary data.</text>
</comment>
<evidence type="ECO:0000313" key="2">
    <source>
        <dbReference type="Proteomes" id="UP001521785"/>
    </source>
</evidence>